<feature type="transmembrane region" description="Helical" evidence="6">
    <location>
        <begin position="83"/>
        <end position="102"/>
    </location>
</feature>
<feature type="transmembrane region" description="Helical" evidence="6">
    <location>
        <begin position="12"/>
        <end position="31"/>
    </location>
</feature>
<proteinExistence type="inferred from homology"/>
<dbReference type="PIRSF" id="PIRSF005859">
    <property type="entry name" value="PBR"/>
    <property type="match status" value="1"/>
</dbReference>
<dbReference type="Proteomes" id="UP000234653">
    <property type="component" value="Chromosome"/>
</dbReference>
<feature type="transmembrane region" description="Helical" evidence="6">
    <location>
        <begin position="136"/>
        <end position="160"/>
    </location>
</feature>
<dbReference type="FunFam" id="1.20.1260.100:FF:000001">
    <property type="entry name" value="translocator protein 2"/>
    <property type="match status" value="1"/>
</dbReference>
<evidence type="ECO:0000256" key="6">
    <source>
        <dbReference type="SAM" id="Phobius"/>
    </source>
</evidence>
<dbReference type="RefSeq" id="WP_057740246.1">
    <property type="nucleotide sequence ID" value="NZ_AZDQ01000045.1"/>
</dbReference>
<sequence length="161" mass="18349">MKNILTKKGPVSLILFVVLIELLGGLSSAFAGNIKLKYNALDLPPLSPPDYVFGIVWPILYLMIAIAGYLIIFSDKPSSRLKFVASGLFWLQLLLNFIWSIIFFNEYYLWGVVVILLLDIIVLLCLFFFSMINRIASYLLIPYMIWILFATYLTIGVTILN</sequence>
<dbReference type="InterPro" id="IPR004307">
    <property type="entry name" value="TspO_MBR"/>
</dbReference>
<keyword evidence="3 6" id="KW-0812">Transmembrane</keyword>
<keyword evidence="4 6" id="KW-1133">Transmembrane helix</keyword>
<dbReference type="Gene3D" id="1.20.1260.100">
    <property type="entry name" value="TspO/MBR protein"/>
    <property type="match status" value="1"/>
</dbReference>
<dbReference type="STRING" id="1423720.FC67_GL002171"/>
<accession>A0A2K9HFL7</accession>
<evidence type="ECO:0000256" key="4">
    <source>
        <dbReference type="ARBA" id="ARBA00022989"/>
    </source>
</evidence>
<name>A0A2K9HFL7_9LACO</name>
<dbReference type="SMR" id="A0A2K9HFL7"/>
<reference evidence="7 8" key="1">
    <citation type="submission" date="2016-12" db="EMBL/GenBank/DDBJ databases">
        <title>The whole genome sequencing and assembly of Lactobacillus alimentarius DSM 20249T strain.</title>
        <authorList>
            <person name="Lee Y.-J."/>
            <person name="Yi H."/>
            <person name="Bahn Y.-S."/>
            <person name="Kim J.F."/>
            <person name="Lee D.-W."/>
        </authorList>
    </citation>
    <scope>NUCLEOTIDE SEQUENCE [LARGE SCALE GENOMIC DNA]</scope>
    <source>
        <strain evidence="7 8">DSM 20249</strain>
    </source>
</reference>
<protein>
    <submittedName>
        <fullName evidence="7">Sensory protein</fullName>
    </submittedName>
</protein>
<keyword evidence="5 6" id="KW-0472">Membrane</keyword>
<dbReference type="GO" id="GO:0033013">
    <property type="term" value="P:tetrapyrrole metabolic process"/>
    <property type="evidence" value="ECO:0007669"/>
    <property type="project" value="UniProtKB-ARBA"/>
</dbReference>
<dbReference type="PANTHER" id="PTHR10057">
    <property type="entry name" value="PERIPHERAL-TYPE BENZODIAZEPINE RECEPTOR"/>
    <property type="match status" value="1"/>
</dbReference>
<feature type="transmembrane region" description="Helical" evidence="6">
    <location>
        <begin position="108"/>
        <end position="129"/>
    </location>
</feature>
<evidence type="ECO:0000313" key="7">
    <source>
        <dbReference type="EMBL" id="AUI71351.1"/>
    </source>
</evidence>
<dbReference type="PANTHER" id="PTHR10057:SF0">
    <property type="entry name" value="TRANSLOCATOR PROTEIN"/>
    <property type="match status" value="1"/>
</dbReference>
<dbReference type="KEGG" id="lali:LA20249_03690"/>
<dbReference type="AlphaFoldDB" id="A0A2K9HFL7"/>
<gene>
    <name evidence="7" type="ORF">LA20249_03690</name>
</gene>
<feature type="transmembrane region" description="Helical" evidence="6">
    <location>
        <begin position="51"/>
        <end position="71"/>
    </location>
</feature>
<dbReference type="GO" id="GO:0016020">
    <property type="term" value="C:membrane"/>
    <property type="evidence" value="ECO:0007669"/>
    <property type="project" value="UniProtKB-SubCell"/>
</dbReference>
<dbReference type="OrthoDB" id="9795496at2"/>
<evidence type="ECO:0000256" key="2">
    <source>
        <dbReference type="ARBA" id="ARBA00007524"/>
    </source>
</evidence>
<keyword evidence="8" id="KW-1185">Reference proteome</keyword>
<comment type="similarity">
    <text evidence="2">Belongs to the TspO/BZRP family.</text>
</comment>
<evidence type="ECO:0000313" key="8">
    <source>
        <dbReference type="Proteomes" id="UP000234653"/>
    </source>
</evidence>
<dbReference type="CDD" id="cd15904">
    <property type="entry name" value="TSPO_MBR"/>
    <property type="match status" value="1"/>
</dbReference>
<evidence type="ECO:0000256" key="1">
    <source>
        <dbReference type="ARBA" id="ARBA00004141"/>
    </source>
</evidence>
<dbReference type="EMBL" id="CP018867">
    <property type="protein sequence ID" value="AUI71351.1"/>
    <property type="molecule type" value="Genomic_DNA"/>
</dbReference>
<comment type="subcellular location">
    <subcellularLocation>
        <location evidence="1">Membrane</location>
        <topology evidence="1">Multi-pass membrane protein</topology>
    </subcellularLocation>
</comment>
<organism evidence="7 8">
    <name type="scientific">Companilactobacillus alimentarius DSM 20249</name>
    <dbReference type="NCBI Taxonomy" id="1423720"/>
    <lineage>
        <taxon>Bacteria</taxon>
        <taxon>Bacillati</taxon>
        <taxon>Bacillota</taxon>
        <taxon>Bacilli</taxon>
        <taxon>Lactobacillales</taxon>
        <taxon>Lactobacillaceae</taxon>
        <taxon>Companilactobacillus</taxon>
    </lineage>
</organism>
<dbReference type="Pfam" id="PF03073">
    <property type="entry name" value="TspO_MBR"/>
    <property type="match status" value="1"/>
</dbReference>
<evidence type="ECO:0000256" key="3">
    <source>
        <dbReference type="ARBA" id="ARBA00022692"/>
    </source>
</evidence>
<dbReference type="InterPro" id="IPR038330">
    <property type="entry name" value="TspO/MBR-related_sf"/>
</dbReference>
<evidence type="ECO:0000256" key="5">
    <source>
        <dbReference type="ARBA" id="ARBA00023136"/>
    </source>
</evidence>